<proteinExistence type="predicted"/>
<dbReference type="Proteomes" id="UP001271007">
    <property type="component" value="Unassembled WGS sequence"/>
</dbReference>
<protein>
    <submittedName>
        <fullName evidence="1">Uncharacterized protein</fullName>
    </submittedName>
</protein>
<sequence>MSLPPRHIHLGPGWITGDYPGTWMRADNHNQVMHANGIYLDFDEIFATGMADAAYAVHVAAPSEWKEREAASQAVHEQDISSKVACVSEGPYSPPLDSGFIGEEGRSKAEIELMEMVDEICAHTSPSTAPDAGFAAFADYDLVDLKTAILYAVDKLNKLALTQDVPPHLTYVVKREPWVCVETAKVTFQTAKVNLLWNCVTKQHLVGKGKREILTVLEKALETICEARTRTLLQQDGSGEGTDAAGLT</sequence>
<name>A0AAJ0LVC9_9PEZI</name>
<comment type="caution">
    <text evidence="1">The sequence shown here is derived from an EMBL/GenBank/DDBJ whole genome shotgun (WGS) entry which is preliminary data.</text>
</comment>
<reference evidence="1" key="1">
    <citation type="submission" date="2023-04" db="EMBL/GenBank/DDBJ databases">
        <title>Black Yeasts Isolated from many extreme environments.</title>
        <authorList>
            <person name="Coleine C."/>
            <person name="Stajich J.E."/>
            <person name="Selbmann L."/>
        </authorList>
    </citation>
    <scope>NUCLEOTIDE SEQUENCE</scope>
    <source>
        <strain evidence="1">CCFEE 5312</strain>
    </source>
</reference>
<dbReference type="AlphaFoldDB" id="A0AAJ0LVC9"/>
<evidence type="ECO:0000313" key="1">
    <source>
        <dbReference type="EMBL" id="KAK3056710.1"/>
    </source>
</evidence>
<dbReference type="EMBL" id="JAWDJX010000005">
    <property type="protein sequence ID" value="KAK3056710.1"/>
    <property type="molecule type" value="Genomic_DNA"/>
</dbReference>
<organism evidence="1 2">
    <name type="scientific">Extremus antarcticus</name>
    <dbReference type="NCBI Taxonomy" id="702011"/>
    <lineage>
        <taxon>Eukaryota</taxon>
        <taxon>Fungi</taxon>
        <taxon>Dikarya</taxon>
        <taxon>Ascomycota</taxon>
        <taxon>Pezizomycotina</taxon>
        <taxon>Dothideomycetes</taxon>
        <taxon>Dothideomycetidae</taxon>
        <taxon>Mycosphaerellales</taxon>
        <taxon>Extremaceae</taxon>
        <taxon>Extremus</taxon>
    </lineage>
</organism>
<accession>A0AAJ0LVC9</accession>
<keyword evidence="2" id="KW-1185">Reference proteome</keyword>
<evidence type="ECO:0000313" key="2">
    <source>
        <dbReference type="Proteomes" id="UP001271007"/>
    </source>
</evidence>
<gene>
    <name evidence="1" type="ORF">LTR09_002503</name>
</gene>